<dbReference type="AlphaFoldDB" id="A0A0D2NAX1"/>
<dbReference type="OMA" id="AYYDISI"/>
<keyword evidence="4" id="KW-1185">Reference proteome</keyword>
<evidence type="ECO:0000256" key="1">
    <source>
        <dbReference type="SAM" id="MobiDB-lite"/>
    </source>
</evidence>
<dbReference type="EMBL" id="KN817720">
    <property type="protein sequence ID" value="KJA13706.1"/>
    <property type="molecule type" value="Genomic_DNA"/>
</dbReference>
<dbReference type="SUPFAM" id="SSF53098">
    <property type="entry name" value="Ribonuclease H-like"/>
    <property type="match status" value="1"/>
</dbReference>
<evidence type="ECO:0000313" key="3">
    <source>
        <dbReference type="EMBL" id="KJA13706.1"/>
    </source>
</evidence>
<feature type="region of interest" description="Disordered" evidence="1">
    <location>
        <begin position="521"/>
        <end position="541"/>
    </location>
</feature>
<sequence length="602" mass="67785">MLREIRTGIQGKVQGQLATVQCDGWSGINHHHLVAFMVTVQKQIYMVTVKDTTTERKTVEKLLAHMLEVIRILEHDWKVKVIAFTTDASGEARKARRLLREKMPRLVTPDCWAHQVNLVVGDYFKVCGAVFLHALAANSKPELSVIRPVPTRWTAYYLAYRRLLDLRPTLELIVISDANKQPADRQIIPADRSADRSTREKAEKMVAIIKSGVFWQSLVRLVKHHLEPLAIAANITQSGHCRLDNVLLTFGALVLQYKDLNDEDELPVKQALIESIEKRWWKADRDVFVAAVILNPFIKTSPFQKITQWFSHGAIYELISRLWDRFYEDPCPDSMYEDVSDYLGSRKIYKSLKVVCDKTASIAAARSTSPNPIQAYYDISIDEVPPTPLIKLAIHILSICPNSASCERLFSTFGLVLTKLRTRLSNQKLVDIAECKMHIRDEHLQAETKAKIRARLFGVNPQASAGAGSGDTGVTPSVVPDTTTESDAGPDPRVSDPTPDPSLPSSMQSLSDHLINLIDEDQDIGEPAMRTDSSEDDDEAPKQTISNLFDFSKRDWVSNAQRRAMKSLEDEIRFYDLVDLDAAGEADLDYDLEDSIESIFTN</sequence>
<dbReference type="STRING" id="945553.A0A0D2NAX1"/>
<feature type="compositionally biased region" description="Polar residues" evidence="1">
    <location>
        <begin position="472"/>
        <end position="486"/>
    </location>
</feature>
<feature type="domain" description="DUF659" evidence="2">
    <location>
        <begin position="18"/>
        <end position="125"/>
    </location>
</feature>
<feature type="region of interest" description="Disordered" evidence="1">
    <location>
        <begin position="463"/>
        <end position="508"/>
    </location>
</feature>
<dbReference type="InterPro" id="IPR007021">
    <property type="entry name" value="DUF659"/>
</dbReference>
<dbReference type="Pfam" id="PF04937">
    <property type="entry name" value="DUF659"/>
    <property type="match status" value="1"/>
</dbReference>
<gene>
    <name evidence="3" type="ORF">HYPSUDRAFT_151286</name>
</gene>
<name>A0A0D2NAX1_HYPSF</name>
<protein>
    <recommendedName>
        <fullName evidence="2">DUF659 domain-containing protein</fullName>
    </recommendedName>
</protein>
<dbReference type="InterPro" id="IPR012337">
    <property type="entry name" value="RNaseH-like_sf"/>
</dbReference>
<reference evidence="4" key="1">
    <citation type="submission" date="2014-04" db="EMBL/GenBank/DDBJ databases">
        <title>Evolutionary Origins and Diversification of the Mycorrhizal Mutualists.</title>
        <authorList>
            <consortium name="DOE Joint Genome Institute"/>
            <consortium name="Mycorrhizal Genomics Consortium"/>
            <person name="Kohler A."/>
            <person name="Kuo A."/>
            <person name="Nagy L.G."/>
            <person name="Floudas D."/>
            <person name="Copeland A."/>
            <person name="Barry K.W."/>
            <person name="Cichocki N."/>
            <person name="Veneault-Fourrey C."/>
            <person name="LaButti K."/>
            <person name="Lindquist E.A."/>
            <person name="Lipzen A."/>
            <person name="Lundell T."/>
            <person name="Morin E."/>
            <person name="Murat C."/>
            <person name="Riley R."/>
            <person name="Ohm R."/>
            <person name="Sun H."/>
            <person name="Tunlid A."/>
            <person name="Henrissat B."/>
            <person name="Grigoriev I.V."/>
            <person name="Hibbett D.S."/>
            <person name="Martin F."/>
        </authorList>
    </citation>
    <scope>NUCLEOTIDE SEQUENCE [LARGE SCALE GENOMIC DNA]</scope>
    <source>
        <strain evidence="4">FD-334 SS-4</strain>
    </source>
</reference>
<accession>A0A0D2NAX1</accession>
<dbReference type="Proteomes" id="UP000054270">
    <property type="component" value="Unassembled WGS sequence"/>
</dbReference>
<organism evidence="3 4">
    <name type="scientific">Hypholoma sublateritium (strain FD-334 SS-4)</name>
    <dbReference type="NCBI Taxonomy" id="945553"/>
    <lineage>
        <taxon>Eukaryota</taxon>
        <taxon>Fungi</taxon>
        <taxon>Dikarya</taxon>
        <taxon>Basidiomycota</taxon>
        <taxon>Agaricomycotina</taxon>
        <taxon>Agaricomycetes</taxon>
        <taxon>Agaricomycetidae</taxon>
        <taxon>Agaricales</taxon>
        <taxon>Agaricineae</taxon>
        <taxon>Strophariaceae</taxon>
        <taxon>Hypholoma</taxon>
    </lineage>
</organism>
<evidence type="ECO:0000259" key="2">
    <source>
        <dbReference type="Pfam" id="PF04937"/>
    </source>
</evidence>
<dbReference type="OrthoDB" id="3270520at2759"/>
<proteinExistence type="predicted"/>
<evidence type="ECO:0000313" key="4">
    <source>
        <dbReference type="Proteomes" id="UP000054270"/>
    </source>
</evidence>